<keyword evidence="2" id="KW-1185">Reference proteome</keyword>
<dbReference type="Proteomes" id="UP001516400">
    <property type="component" value="Unassembled WGS sequence"/>
</dbReference>
<name>A0ABD2N3B2_9CUCU</name>
<dbReference type="EMBL" id="JABFTP020000062">
    <property type="protein sequence ID" value="KAL3273160.1"/>
    <property type="molecule type" value="Genomic_DNA"/>
</dbReference>
<sequence>DPTLKLLVKNELSKQLTSIKGEGEQHIEHTWERFETAVRQVGDKHLAQRTTKKRLPWMTNDILKLMDLIRTFK</sequence>
<comment type="caution">
    <text evidence="1">The sequence shown here is derived from an EMBL/GenBank/DDBJ whole genome shotgun (WGS) entry which is preliminary data.</text>
</comment>
<evidence type="ECO:0000313" key="2">
    <source>
        <dbReference type="Proteomes" id="UP001516400"/>
    </source>
</evidence>
<gene>
    <name evidence="1" type="ORF">HHI36_014614</name>
</gene>
<feature type="non-terminal residue" evidence="1">
    <location>
        <position position="1"/>
    </location>
</feature>
<evidence type="ECO:0000313" key="1">
    <source>
        <dbReference type="EMBL" id="KAL3273160.1"/>
    </source>
</evidence>
<dbReference type="AlphaFoldDB" id="A0ABD2N3B2"/>
<proteinExistence type="predicted"/>
<protein>
    <submittedName>
        <fullName evidence="1">Uncharacterized protein</fullName>
    </submittedName>
</protein>
<organism evidence="1 2">
    <name type="scientific">Cryptolaemus montrouzieri</name>
    <dbReference type="NCBI Taxonomy" id="559131"/>
    <lineage>
        <taxon>Eukaryota</taxon>
        <taxon>Metazoa</taxon>
        <taxon>Ecdysozoa</taxon>
        <taxon>Arthropoda</taxon>
        <taxon>Hexapoda</taxon>
        <taxon>Insecta</taxon>
        <taxon>Pterygota</taxon>
        <taxon>Neoptera</taxon>
        <taxon>Endopterygota</taxon>
        <taxon>Coleoptera</taxon>
        <taxon>Polyphaga</taxon>
        <taxon>Cucujiformia</taxon>
        <taxon>Coccinelloidea</taxon>
        <taxon>Coccinellidae</taxon>
        <taxon>Scymninae</taxon>
        <taxon>Scymnini</taxon>
        <taxon>Cryptolaemus</taxon>
    </lineage>
</organism>
<reference evidence="1 2" key="1">
    <citation type="journal article" date="2021" name="BMC Biol.">
        <title>Horizontally acquired antibacterial genes associated with adaptive radiation of ladybird beetles.</title>
        <authorList>
            <person name="Li H.S."/>
            <person name="Tang X.F."/>
            <person name="Huang Y.H."/>
            <person name="Xu Z.Y."/>
            <person name="Chen M.L."/>
            <person name="Du X.Y."/>
            <person name="Qiu B.Y."/>
            <person name="Chen P.T."/>
            <person name="Zhang W."/>
            <person name="Slipinski A."/>
            <person name="Escalona H.E."/>
            <person name="Waterhouse R.M."/>
            <person name="Zwick A."/>
            <person name="Pang H."/>
        </authorList>
    </citation>
    <scope>NUCLEOTIDE SEQUENCE [LARGE SCALE GENOMIC DNA]</scope>
    <source>
        <strain evidence="1">SYSU2018</strain>
    </source>
</reference>
<feature type="non-terminal residue" evidence="1">
    <location>
        <position position="73"/>
    </location>
</feature>
<accession>A0ABD2N3B2</accession>